<dbReference type="InterPro" id="IPR001789">
    <property type="entry name" value="Sig_transdc_resp-reg_receiver"/>
</dbReference>
<gene>
    <name evidence="10" type="ORF">P0Y53_10295</name>
</gene>
<dbReference type="EMBL" id="CP119311">
    <property type="protein sequence ID" value="WEK37893.1"/>
    <property type="molecule type" value="Genomic_DNA"/>
</dbReference>
<dbReference type="InterPro" id="IPR005467">
    <property type="entry name" value="His_kinase_dom"/>
</dbReference>
<dbReference type="Proteomes" id="UP001220610">
    <property type="component" value="Chromosome"/>
</dbReference>
<dbReference type="SUPFAM" id="SSF47384">
    <property type="entry name" value="Homodimeric domain of signal transducing histidine kinase"/>
    <property type="match status" value="1"/>
</dbReference>
<dbReference type="CDD" id="cd00075">
    <property type="entry name" value="HATPase"/>
    <property type="match status" value="1"/>
</dbReference>
<evidence type="ECO:0000256" key="4">
    <source>
        <dbReference type="ARBA" id="ARBA00023015"/>
    </source>
</evidence>
<dbReference type="PROSITE" id="PS50109">
    <property type="entry name" value="HIS_KIN"/>
    <property type="match status" value="1"/>
</dbReference>
<accession>A0AAJ6BI30</accession>
<evidence type="ECO:0000256" key="5">
    <source>
        <dbReference type="ARBA" id="ARBA00023163"/>
    </source>
</evidence>
<dbReference type="SUPFAM" id="SSF55874">
    <property type="entry name" value="ATPase domain of HSP90 chaperone/DNA topoisomerase II/histidine kinase"/>
    <property type="match status" value="1"/>
</dbReference>
<name>A0AAJ6BI30_9BACT</name>
<proteinExistence type="predicted"/>
<evidence type="ECO:0000313" key="11">
    <source>
        <dbReference type="Proteomes" id="UP001220610"/>
    </source>
</evidence>
<dbReference type="CDD" id="cd17574">
    <property type="entry name" value="REC_OmpR"/>
    <property type="match status" value="1"/>
</dbReference>
<evidence type="ECO:0000256" key="2">
    <source>
        <dbReference type="ARBA" id="ARBA00012438"/>
    </source>
</evidence>
<dbReference type="InterPro" id="IPR015943">
    <property type="entry name" value="WD40/YVTN_repeat-like_dom_sf"/>
</dbReference>
<dbReference type="Gene3D" id="2.60.40.10">
    <property type="entry name" value="Immunoglobulins"/>
    <property type="match status" value="1"/>
</dbReference>
<protein>
    <recommendedName>
        <fullName evidence="2">histidine kinase</fullName>
        <ecNumber evidence="2">2.7.13.3</ecNumber>
    </recommendedName>
</protein>
<dbReference type="GO" id="GO:0000155">
    <property type="term" value="F:phosphorelay sensor kinase activity"/>
    <property type="evidence" value="ECO:0007669"/>
    <property type="project" value="InterPro"/>
</dbReference>
<dbReference type="InterPro" id="IPR011123">
    <property type="entry name" value="Y_Y_Y"/>
</dbReference>
<comment type="catalytic activity">
    <reaction evidence="1">
        <text>ATP + protein L-histidine = ADP + protein N-phospho-L-histidine.</text>
        <dbReference type="EC" id="2.7.13.3"/>
    </reaction>
</comment>
<dbReference type="InterPro" id="IPR003594">
    <property type="entry name" value="HATPase_dom"/>
</dbReference>
<dbReference type="InterPro" id="IPR004358">
    <property type="entry name" value="Sig_transdc_His_kin-like_C"/>
</dbReference>
<dbReference type="FunFam" id="3.40.50.2300:FF:000138">
    <property type="entry name" value="Two-component system sensor histidine kinase/response regulator"/>
    <property type="match status" value="1"/>
</dbReference>
<dbReference type="GO" id="GO:0043565">
    <property type="term" value="F:sequence-specific DNA binding"/>
    <property type="evidence" value="ECO:0007669"/>
    <property type="project" value="InterPro"/>
</dbReference>
<feature type="domain" description="HTH araC/xylS-type" evidence="7">
    <location>
        <begin position="1220"/>
        <end position="1319"/>
    </location>
</feature>
<evidence type="ECO:0000256" key="3">
    <source>
        <dbReference type="ARBA" id="ARBA00022553"/>
    </source>
</evidence>
<dbReference type="Pfam" id="PF00072">
    <property type="entry name" value="Response_reg"/>
    <property type="match status" value="1"/>
</dbReference>
<dbReference type="Gene3D" id="3.30.565.10">
    <property type="entry name" value="Histidine kinase-like ATPase, C-terminal domain"/>
    <property type="match status" value="1"/>
</dbReference>
<dbReference type="InterPro" id="IPR009057">
    <property type="entry name" value="Homeodomain-like_sf"/>
</dbReference>
<dbReference type="InterPro" id="IPR003661">
    <property type="entry name" value="HisK_dim/P_dom"/>
</dbReference>
<dbReference type="Pfam" id="PF07494">
    <property type="entry name" value="Reg_prop"/>
    <property type="match status" value="6"/>
</dbReference>
<dbReference type="Pfam" id="PF12833">
    <property type="entry name" value="HTH_18"/>
    <property type="match status" value="1"/>
</dbReference>
<dbReference type="PROSITE" id="PS50110">
    <property type="entry name" value="RESPONSE_REGULATORY"/>
    <property type="match status" value="1"/>
</dbReference>
<dbReference type="Gene3D" id="2.130.10.10">
    <property type="entry name" value="YVTN repeat-like/Quinoprotein amine dehydrogenase"/>
    <property type="match status" value="2"/>
</dbReference>
<evidence type="ECO:0000259" key="8">
    <source>
        <dbReference type="PROSITE" id="PS50109"/>
    </source>
</evidence>
<dbReference type="FunFam" id="1.10.287.130:FF:000045">
    <property type="entry name" value="Two-component system sensor histidine kinase/response regulator"/>
    <property type="match status" value="1"/>
</dbReference>
<dbReference type="SUPFAM" id="SSF50998">
    <property type="entry name" value="Quinoprotein alcohol dehydrogenase-like"/>
    <property type="match status" value="1"/>
</dbReference>
<evidence type="ECO:0000256" key="6">
    <source>
        <dbReference type="PROSITE-ProRule" id="PRU00169"/>
    </source>
</evidence>
<keyword evidence="4" id="KW-0805">Transcription regulation</keyword>
<dbReference type="PRINTS" id="PR00344">
    <property type="entry name" value="BCTRLSENSOR"/>
</dbReference>
<dbReference type="EC" id="2.7.13.3" evidence="2"/>
<keyword evidence="3 6" id="KW-0597">Phosphoprotein</keyword>
<dbReference type="Pfam" id="PF00512">
    <property type="entry name" value="HisKA"/>
    <property type="match status" value="1"/>
</dbReference>
<dbReference type="SMART" id="SM00388">
    <property type="entry name" value="HisKA"/>
    <property type="match status" value="1"/>
</dbReference>
<feature type="modified residue" description="4-aspartylphosphate" evidence="6">
    <location>
        <position position="1121"/>
    </location>
</feature>
<dbReference type="Gene3D" id="3.40.50.2300">
    <property type="match status" value="1"/>
</dbReference>
<dbReference type="SUPFAM" id="SSF46689">
    <property type="entry name" value="Homeodomain-like"/>
    <property type="match status" value="1"/>
</dbReference>
<dbReference type="PANTHER" id="PTHR43547">
    <property type="entry name" value="TWO-COMPONENT HISTIDINE KINASE"/>
    <property type="match status" value="1"/>
</dbReference>
<dbReference type="InterPro" id="IPR011047">
    <property type="entry name" value="Quinoprotein_ADH-like_sf"/>
</dbReference>
<dbReference type="SMART" id="SM00387">
    <property type="entry name" value="HATPase_c"/>
    <property type="match status" value="1"/>
</dbReference>
<dbReference type="Pfam" id="PF07495">
    <property type="entry name" value="Y_Y_Y"/>
    <property type="match status" value="1"/>
</dbReference>
<dbReference type="FunFam" id="2.60.40.10:FF:000791">
    <property type="entry name" value="Two-component system sensor histidine kinase/response regulator"/>
    <property type="match status" value="1"/>
</dbReference>
<dbReference type="SMART" id="SM00342">
    <property type="entry name" value="HTH_ARAC"/>
    <property type="match status" value="1"/>
</dbReference>
<evidence type="ECO:0000259" key="9">
    <source>
        <dbReference type="PROSITE" id="PS50110"/>
    </source>
</evidence>
<keyword evidence="5" id="KW-0804">Transcription</keyword>
<sequence>MKTYLYILLLLGFPFMGSGQPYYFKNYQVSNGLASNTITSILQDSKGFIWLGTRNGLNRFDGTAFKTFRNDKNDPASLGSNSVLSLSEDSSQCLWVGTYKGIYRYDPRLETFSLFRQVPAGETRYLLRDRNNNTWISSNFSLYRYDHRKGALISYPQDSNEIASMALGEDSSLWIATRYGAIKKYDPHADDFIAYELTALTPGRRLSTIQDLYPAGDSTVLIGTMDQVLLFNPATKQLQDLFSGLTGQARVQVHKILRQSAHEYWIGTETGLYILDMQERKVRLIQKQYANPYAITDNVIYSFCKDREGGTWVGTFFGGVNYFAPPLNQFRKYFPEPSTNSLSGNLVHEICGDQYGHIWIGTEDAGLNRLDPRTGHIQQFKPDGRKGSIAYQNIHGLATVGNELWIGTYEHGLDVMDIRSGKVIRHYESNQQPGCLRGNFVVSLYKTRSNELLAGTWNGLSRYDRTHDRFIDDPFFNMQVQAMHEAADGTLWVASYGSGVYYHNPHTGAKGNFRFDPADAGSLPNNYVNNLFEDSRGDLWFCTEAGLSKYNKSTGKMIRYGVDSGLPEHQVFRIQEDRSGKLWISTSKGLYQYDPASSKTEIYTTVDGLLSEQFNYNSAWRSPEGSLYFGTVKGMVSFDPAGFTEAPFVAPVYITGLQVNNRELWRSKHTSPAGSSLLYAQQLVLTHDSSNLSFDVAALSYITPEANEYSYMMEGLDKEWTLIRNNRKIFYTKLPPGHYTFRVRGGRNGADQQQQEAALRIIVLPPWWASPWAYALYTLAAAGILLTIFRYYHLALREKNKRKIETLEIEKEREIYNAKIEFFTNVAHEIRTPLTLIKLPLDKLLQQINGQSPFTESLHLMKKNTHRLIELTDQLLDFRKAEANKFTLSFVRTDITDLLKELLVGFKPAADQKQLTLRLEVPRLPLQASVDPEAFRKILSNLFNNAIKYADSLVIVRLLPFNSDATVFQIEVRNDGYLIPMELKEKIFEPFYRLKETEKQAGTGIGLPLARSLAELHKGVLDLRAPENNMNIFQLSVPIHQENEIDLQGYETIEMSAAAPGEDPEPADPEKQQVLLVEDQKEILQFIQKELKQHYTIFRAYNGQEALDILEKENIQLVVSDIMMPVMDGIELCKRIKTDLQYSHIPIILLTAKNTLHARIEGLEVGADAYIEKPFSLEHLQAQINNLLASRQNLKTYFTQSPLAHIRGMAISKTDSSFLEALQKVILDNITDMDLDVDKLSKMMNMSRASFYRKIKALSDLTPNELINISRLKKAAELLSAGSYKINEVASMVGYSLTSNFSRDFHKQFGVTPSSYVMGLKEK</sequence>
<dbReference type="PANTHER" id="PTHR43547:SF2">
    <property type="entry name" value="HYBRID SIGNAL TRANSDUCTION HISTIDINE KINASE C"/>
    <property type="match status" value="1"/>
</dbReference>
<feature type="domain" description="Histidine kinase" evidence="8">
    <location>
        <begin position="825"/>
        <end position="1041"/>
    </location>
</feature>
<dbReference type="PROSITE" id="PS01124">
    <property type="entry name" value="HTH_ARAC_FAMILY_2"/>
    <property type="match status" value="1"/>
</dbReference>
<dbReference type="InterPro" id="IPR013783">
    <property type="entry name" value="Ig-like_fold"/>
</dbReference>
<reference evidence="10" key="1">
    <citation type="submission" date="2023-03" db="EMBL/GenBank/DDBJ databases">
        <title>Andean soil-derived lignocellulolytic bacterial consortium as a source of novel taxa and putative plastic-active enzymes.</title>
        <authorList>
            <person name="Diaz-Garcia L."/>
            <person name="Chuvochina M."/>
            <person name="Feuerriegel G."/>
            <person name="Bunk B."/>
            <person name="Sproer C."/>
            <person name="Streit W.R."/>
            <person name="Rodriguez L.M."/>
            <person name="Overmann J."/>
            <person name="Jimenez D.J."/>
        </authorList>
    </citation>
    <scope>NUCLEOTIDE SEQUENCE</scope>
    <source>
        <strain evidence="10">MAG 7</strain>
    </source>
</reference>
<dbReference type="SUPFAM" id="SSF52172">
    <property type="entry name" value="CheY-like"/>
    <property type="match status" value="1"/>
</dbReference>
<evidence type="ECO:0000256" key="1">
    <source>
        <dbReference type="ARBA" id="ARBA00000085"/>
    </source>
</evidence>
<organism evidence="10 11">
    <name type="scientific">Candidatus Pseudobacter hemicellulosilyticus</name>
    <dbReference type="NCBI Taxonomy" id="3121375"/>
    <lineage>
        <taxon>Bacteria</taxon>
        <taxon>Pseudomonadati</taxon>
        <taxon>Bacteroidota</taxon>
        <taxon>Chitinophagia</taxon>
        <taxon>Chitinophagales</taxon>
        <taxon>Chitinophagaceae</taxon>
        <taxon>Pseudobacter</taxon>
    </lineage>
</organism>
<dbReference type="InterPro" id="IPR036097">
    <property type="entry name" value="HisK_dim/P_sf"/>
</dbReference>
<dbReference type="SMART" id="SM00448">
    <property type="entry name" value="REC"/>
    <property type="match status" value="1"/>
</dbReference>
<dbReference type="CDD" id="cd00082">
    <property type="entry name" value="HisKA"/>
    <property type="match status" value="1"/>
</dbReference>
<dbReference type="InterPro" id="IPR011110">
    <property type="entry name" value="Reg_prop"/>
</dbReference>
<feature type="domain" description="Response regulatory" evidence="9">
    <location>
        <begin position="1073"/>
        <end position="1188"/>
    </location>
</feature>
<evidence type="ECO:0000313" key="10">
    <source>
        <dbReference type="EMBL" id="WEK37893.1"/>
    </source>
</evidence>
<dbReference type="InterPro" id="IPR011006">
    <property type="entry name" value="CheY-like_superfamily"/>
</dbReference>
<dbReference type="Gene3D" id="1.10.10.60">
    <property type="entry name" value="Homeodomain-like"/>
    <property type="match status" value="1"/>
</dbReference>
<evidence type="ECO:0000259" key="7">
    <source>
        <dbReference type="PROSITE" id="PS01124"/>
    </source>
</evidence>
<dbReference type="InterPro" id="IPR036890">
    <property type="entry name" value="HATPase_C_sf"/>
</dbReference>
<dbReference type="SUPFAM" id="SSF63829">
    <property type="entry name" value="Calcium-dependent phosphotriesterase"/>
    <property type="match status" value="2"/>
</dbReference>
<dbReference type="Pfam" id="PF02518">
    <property type="entry name" value="HATPase_c"/>
    <property type="match status" value="1"/>
</dbReference>
<dbReference type="InterPro" id="IPR018060">
    <property type="entry name" value="HTH_AraC"/>
</dbReference>
<dbReference type="Gene3D" id="1.10.287.130">
    <property type="match status" value="1"/>
</dbReference>
<dbReference type="GO" id="GO:0003700">
    <property type="term" value="F:DNA-binding transcription factor activity"/>
    <property type="evidence" value="ECO:0007669"/>
    <property type="project" value="InterPro"/>
</dbReference>